<gene>
    <name evidence="7" type="ORF">NVS47_16230</name>
</gene>
<keyword evidence="2" id="KW-0067">ATP-binding</keyword>
<evidence type="ECO:0000256" key="4">
    <source>
        <dbReference type="ARBA" id="ARBA00023125"/>
    </source>
</evidence>
<dbReference type="InterPro" id="IPR027417">
    <property type="entry name" value="P-loop_NTPase"/>
</dbReference>
<evidence type="ECO:0000256" key="2">
    <source>
        <dbReference type="ARBA" id="ARBA00022840"/>
    </source>
</evidence>
<dbReference type="EMBL" id="JANPWE010000019">
    <property type="protein sequence ID" value="MCR6547038.1"/>
    <property type="molecule type" value="Genomic_DNA"/>
</dbReference>
<dbReference type="Gene3D" id="3.40.50.300">
    <property type="entry name" value="P-loop containing nucleotide triphosphate hydrolases"/>
    <property type="match status" value="1"/>
</dbReference>
<dbReference type="CDD" id="cd00009">
    <property type="entry name" value="AAA"/>
    <property type="match status" value="1"/>
</dbReference>
<dbReference type="PROSITE" id="PS00676">
    <property type="entry name" value="SIGMA54_INTERACT_2"/>
    <property type="match status" value="1"/>
</dbReference>
<protein>
    <submittedName>
        <fullName evidence="7">Sigma 54-interacting transcriptional regulator</fullName>
    </submittedName>
</protein>
<dbReference type="Pfam" id="PF25601">
    <property type="entry name" value="AAA_lid_14"/>
    <property type="match status" value="1"/>
</dbReference>
<evidence type="ECO:0000256" key="3">
    <source>
        <dbReference type="ARBA" id="ARBA00023015"/>
    </source>
</evidence>
<comment type="caution">
    <text evidence="7">The sequence shown here is derived from an EMBL/GenBank/DDBJ whole genome shotgun (WGS) entry which is preliminary data.</text>
</comment>
<dbReference type="PROSITE" id="PS50045">
    <property type="entry name" value="SIGMA54_INTERACT_4"/>
    <property type="match status" value="1"/>
</dbReference>
<evidence type="ECO:0000313" key="8">
    <source>
        <dbReference type="Proteomes" id="UP001524944"/>
    </source>
</evidence>
<dbReference type="InterPro" id="IPR002078">
    <property type="entry name" value="Sigma_54_int"/>
</dbReference>
<sequence>MEINEKTLLNTLLESLAPLAGVTGGYATLTDIDGRRIKTVNSKGEELQDMKGKIYDLAQKGGQENKPFIGPSQIEDGAEAWVIPIGSYVLCCSNVERVQREGNLRNALEKALPLIAKVVGGEAVIFDKQGKRISSYNPDGSVNRKFINKISKAALKAMQTNEPVVGDSISFEEALAVRIPITSNFGFGFNNEVATQKNKLLMDEVKKFQFARYNFSDIIGQNEAFLKVVDQAKHIASSNSTVLIYGETGTGKELFAQSIHNASERRNKPFVAINCGALPATLIESSLFGYDEGAFTGAKKGGAPGAFEQADGGTIFLDEISEMELNLQIKILRVLQEREITRIGGKKPLRINVRVISSTNKDLVKMISENKFRSDLFFRLNVLQIKVTPLRERPDDISLLARYFIRKHNNLLGKYVEGISKEALNILKEYPWPGNVRELQNCVEYALNMMGKEEHLILPQHLPPVFRPDDQSMEIINQLTDQVGTLTLGQIVMETEKIAIEKALVAAKYKKKEAAEMLGISTITLWRKMQQYNDQQ</sequence>
<evidence type="ECO:0000259" key="6">
    <source>
        <dbReference type="PROSITE" id="PS50045"/>
    </source>
</evidence>
<dbReference type="SUPFAM" id="SSF46689">
    <property type="entry name" value="Homeodomain-like"/>
    <property type="match status" value="1"/>
</dbReference>
<dbReference type="Proteomes" id="UP001524944">
    <property type="component" value="Unassembled WGS sequence"/>
</dbReference>
<dbReference type="InterPro" id="IPR003593">
    <property type="entry name" value="AAA+_ATPase"/>
</dbReference>
<keyword evidence="1" id="KW-0547">Nucleotide-binding</keyword>
<dbReference type="Gene3D" id="1.10.8.60">
    <property type="match status" value="1"/>
</dbReference>
<reference evidence="7 8" key="1">
    <citation type="submission" date="2022-08" db="EMBL/GenBank/DDBJ databases">
        <title>Proteogenomics of the novel Dehalobacterium formicoaceticum strain EZ94 highlights a key role of methyltransferases during anaerobic dichloromethane degradation.</title>
        <authorList>
            <person name="Wasmund K."/>
        </authorList>
    </citation>
    <scope>NUCLEOTIDE SEQUENCE [LARGE SCALE GENOMIC DNA]</scope>
    <source>
        <strain evidence="7 8">EZ94</strain>
    </source>
</reference>
<feature type="domain" description="Sigma-54 factor interaction" evidence="6">
    <location>
        <begin position="218"/>
        <end position="448"/>
    </location>
</feature>
<dbReference type="InterPro" id="IPR002197">
    <property type="entry name" value="HTH_Fis"/>
</dbReference>
<dbReference type="InterPro" id="IPR025662">
    <property type="entry name" value="Sigma_54_int_dom_ATP-bd_1"/>
</dbReference>
<dbReference type="PROSITE" id="PS00675">
    <property type="entry name" value="SIGMA54_INTERACT_1"/>
    <property type="match status" value="1"/>
</dbReference>
<dbReference type="PANTHER" id="PTHR32071">
    <property type="entry name" value="TRANSCRIPTIONAL REGULATORY PROTEIN"/>
    <property type="match status" value="1"/>
</dbReference>
<evidence type="ECO:0000313" key="7">
    <source>
        <dbReference type="EMBL" id="MCR6547038.1"/>
    </source>
</evidence>
<dbReference type="InterPro" id="IPR025943">
    <property type="entry name" value="Sigma_54_int_dom_ATP-bd_2"/>
</dbReference>
<keyword evidence="8" id="KW-1185">Reference proteome</keyword>
<evidence type="ECO:0000256" key="5">
    <source>
        <dbReference type="ARBA" id="ARBA00023163"/>
    </source>
</evidence>
<evidence type="ECO:0000256" key="1">
    <source>
        <dbReference type="ARBA" id="ARBA00022741"/>
    </source>
</evidence>
<dbReference type="SMART" id="SM00382">
    <property type="entry name" value="AAA"/>
    <property type="match status" value="1"/>
</dbReference>
<dbReference type="RefSeq" id="WP_089608940.1">
    <property type="nucleotide sequence ID" value="NZ_CP022121.1"/>
</dbReference>
<proteinExistence type="predicted"/>
<keyword evidence="3" id="KW-0805">Transcription regulation</keyword>
<dbReference type="InterPro" id="IPR009057">
    <property type="entry name" value="Homeodomain-like_sf"/>
</dbReference>
<dbReference type="PANTHER" id="PTHR32071:SF57">
    <property type="entry name" value="C4-DICARBOXYLATE TRANSPORT TRANSCRIPTIONAL REGULATORY PROTEIN DCTD"/>
    <property type="match status" value="1"/>
</dbReference>
<accession>A0ABT1Y845</accession>
<dbReference type="Pfam" id="PF02954">
    <property type="entry name" value="HTH_8"/>
    <property type="match status" value="1"/>
</dbReference>
<keyword evidence="4" id="KW-0238">DNA-binding</keyword>
<dbReference type="InterPro" id="IPR025944">
    <property type="entry name" value="Sigma_54_int_dom_CS"/>
</dbReference>
<name>A0ABT1Y845_9FIRM</name>
<keyword evidence="5" id="KW-0804">Transcription</keyword>
<dbReference type="InterPro" id="IPR058031">
    <property type="entry name" value="AAA_lid_NorR"/>
</dbReference>
<dbReference type="SUPFAM" id="SSF52540">
    <property type="entry name" value="P-loop containing nucleoside triphosphate hydrolases"/>
    <property type="match status" value="1"/>
</dbReference>
<dbReference type="Pfam" id="PF00158">
    <property type="entry name" value="Sigma54_activat"/>
    <property type="match status" value="1"/>
</dbReference>
<dbReference type="Gene3D" id="1.10.10.60">
    <property type="entry name" value="Homeodomain-like"/>
    <property type="match status" value="1"/>
</dbReference>
<organism evidence="7 8">
    <name type="scientific">Dehalobacterium formicoaceticum</name>
    <dbReference type="NCBI Taxonomy" id="51515"/>
    <lineage>
        <taxon>Bacteria</taxon>
        <taxon>Bacillati</taxon>
        <taxon>Bacillota</taxon>
        <taxon>Clostridia</taxon>
        <taxon>Eubacteriales</taxon>
        <taxon>Peptococcaceae</taxon>
        <taxon>Dehalobacterium</taxon>
    </lineage>
</organism>
<dbReference type="PROSITE" id="PS00688">
    <property type="entry name" value="SIGMA54_INTERACT_3"/>
    <property type="match status" value="1"/>
</dbReference>